<reference evidence="3 4" key="1">
    <citation type="submission" date="2017-02" db="EMBL/GenBank/DDBJ databases">
        <authorList>
            <person name="Peterson S.W."/>
        </authorList>
    </citation>
    <scope>NUCLEOTIDE SEQUENCE [LARGE SCALE GENOMIC DNA]</scope>
    <source>
        <strain evidence="3 4">S285</strain>
    </source>
</reference>
<protein>
    <submittedName>
        <fullName evidence="3">Uncharacterized protein</fullName>
    </submittedName>
</protein>
<dbReference type="EMBL" id="CP019948">
    <property type="protein sequence ID" value="ARN80281.1"/>
    <property type="molecule type" value="Genomic_DNA"/>
</dbReference>
<dbReference type="GO" id="GO:0008643">
    <property type="term" value="P:carbohydrate transport"/>
    <property type="evidence" value="ECO:0007669"/>
    <property type="project" value="InterPro"/>
</dbReference>
<proteinExistence type="inferred from homology"/>
<dbReference type="GO" id="GO:0015288">
    <property type="term" value="F:porin activity"/>
    <property type="evidence" value="ECO:0007669"/>
    <property type="project" value="InterPro"/>
</dbReference>
<accession>A0A1W6MRP7</accession>
<evidence type="ECO:0000313" key="3">
    <source>
        <dbReference type="EMBL" id="ARN80281.1"/>
    </source>
</evidence>
<dbReference type="PANTHER" id="PTHR37944:SF1">
    <property type="entry name" value="PORIN B"/>
    <property type="match status" value="1"/>
</dbReference>
<evidence type="ECO:0000313" key="4">
    <source>
        <dbReference type="Proteomes" id="UP000193978"/>
    </source>
</evidence>
<dbReference type="STRING" id="655015.B1812_03375"/>
<dbReference type="AlphaFoldDB" id="A0A1W6MRP7"/>
<dbReference type="GO" id="GO:0016020">
    <property type="term" value="C:membrane"/>
    <property type="evidence" value="ECO:0007669"/>
    <property type="project" value="InterPro"/>
</dbReference>
<comment type="similarity">
    <text evidence="1 2">Belongs to the OprB family.</text>
</comment>
<dbReference type="PANTHER" id="PTHR37944">
    <property type="entry name" value="PORIN B"/>
    <property type="match status" value="1"/>
</dbReference>
<keyword evidence="4" id="KW-1185">Reference proteome</keyword>
<dbReference type="KEGG" id="mbry:B1812_03375"/>
<dbReference type="RefSeq" id="WP_281926144.1">
    <property type="nucleotide sequence ID" value="NZ_AP027149.1"/>
</dbReference>
<organism evidence="3 4">
    <name type="scientific">Methylocystis bryophila</name>
    <dbReference type="NCBI Taxonomy" id="655015"/>
    <lineage>
        <taxon>Bacteria</taxon>
        <taxon>Pseudomonadati</taxon>
        <taxon>Pseudomonadota</taxon>
        <taxon>Alphaproteobacteria</taxon>
        <taxon>Hyphomicrobiales</taxon>
        <taxon>Methylocystaceae</taxon>
        <taxon>Methylocystis</taxon>
    </lineage>
</organism>
<gene>
    <name evidence="3" type="ORF">B1812_03375</name>
</gene>
<dbReference type="Proteomes" id="UP000193978">
    <property type="component" value="Chromosome"/>
</dbReference>
<evidence type="ECO:0000256" key="2">
    <source>
        <dbReference type="RuleBase" id="RU363072"/>
    </source>
</evidence>
<name>A0A1W6MRP7_9HYPH</name>
<dbReference type="InterPro" id="IPR007049">
    <property type="entry name" value="Carb-sel_porin_OprB"/>
</dbReference>
<sequence length="499" mass="53295">MNPISCDGAGWRRFVRGFPATKPMILIFACSPFVATSTSAHGASREEPSVLQTIPDAPELADANALRSRLEQAGARFQFTYYGDSFANPSGGVRQGFGYDGRASAIFDADLSKIAGWPGGRFRASAYQIHGSSFSANTLDNLMLVSSVEAPPSTRLFSLWFEQSFGSQASLRIGQLGADQEFLISNNANLFVNATFGWPVLPSNDLPSGGPSYPEATPGARLAVKPTDGATLRLAVFNGDPAGPGPGNPVNRDPSGLAFRLRDPAFLIGEIAYAYNQDQLSVSHDNPRLEGDATGSTTQARSFIRTQDSYLPGTIKLGAWLHMGRFADQRFNVLGGLLAISGLPPQRHRGDAAVYGVIDQAVWKTEDRSLGVFARGVATASDRNPVDLYADLGFTLMGMFPTREKDAAGAAFAIGRISPVAQASDRDAVADSGARNPIRDYEATFEASYKIAMSGQWSLQPDIQLVFHPGGHIANPVNPMSAAPIPNAVVFGLRTALRF</sequence>
<dbReference type="InterPro" id="IPR052932">
    <property type="entry name" value="OprB_Porin"/>
</dbReference>
<dbReference type="Pfam" id="PF04966">
    <property type="entry name" value="OprB"/>
    <property type="match status" value="1"/>
</dbReference>
<dbReference type="InterPro" id="IPR038673">
    <property type="entry name" value="OprB_sf"/>
</dbReference>
<evidence type="ECO:0000256" key="1">
    <source>
        <dbReference type="ARBA" id="ARBA00008769"/>
    </source>
</evidence>
<dbReference type="Gene3D" id="2.40.160.180">
    <property type="entry name" value="Carbohydrate-selective porin OprB"/>
    <property type="match status" value="1"/>
</dbReference>